<organism evidence="3">
    <name type="scientific">uncultured prokaryote</name>
    <dbReference type="NCBI Taxonomy" id="198431"/>
    <lineage>
        <taxon>unclassified sequences</taxon>
        <taxon>environmental samples</taxon>
    </lineage>
</organism>
<dbReference type="InterPro" id="IPR050807">
    <property type="entry name" value="TransReg_Diox_bact_type"/>
</dbReference>
<dbReference type="PANTHER" id="PTHR46797">
    <property type="entry name" value="HTH-TYPE TRANSCRIPTIONAL REGULATOR"/>
    <property type="match status" value="1"/>
</dbReference>
<gene>
    <name evidence="3" type="ORF">HGMM_F46A05C05</name>
</gene>
<dbReference type="SUPFAM" id="SSF47413">
    <property type="entry name" value="lambda repressor-like DNA-binding domains"/>
    <property type="match status" value="1"/>
</dbReference>
<dbReference type="SMART" id="SM00530">
    <property type="entry name" value="HTH_XRE"/>
    <property type="match status" value="1"/>
</dbReference>
<keyword evidence="1" id="KW-0238">DNA-binding</keyword>
<protein>
    <submittedName>
        <fullName evidence="3">XRE family transcriptional regulator</fullName>
    </submittedName>
</protein>
<dbReference type="EMBL" id="AP011763">
    <property type="protein sequence ID" value="BAL56966.1"/>
    <property type="molecule type" value="Genomic_DNA"/>
</dbReference>
<accession>H5SLD0</accession>
<reference evidence="3" key="1">
    <citation type="journal article" date="2005" name="Environ. Microbiol.">
        <title>Genetic and functional properties of uncultivated thermophilic crenarchaeotes from a subsurface gold mine as revealed by analysis of genome fragments.</title>
        <authorList>
            <person name="Nunoura T."/>
            <person name="Hirayama H."/>
            <person name="Takami H."/>
            <person name="Oida H."/>
            <person name="Nishi S."/>
            <person name="Shimamura S."/>
            <person name="Suzuki Y."/>
            <person name="Inagaki F."/>
            <person name="Takai K."/>
            <person name="Nealson K.H."/>
            <person name="Horikoshi K."/>
        </authorList>
    </citation>
    <scope>NUCLEOTIDE SEQUENCE</scope>
</reference>
<dbReference type="PANTHER" id="PTHR46797:SF1">
    <property type="entry name" value="METHYLPHOSPHONATE SYNTHASE"/>
    <property type="match status" value="1"/>
</dbReference>
<evidence type="ECO:0000313" key="3">
    <source>
        <dbReference type="EMBL" id="BAL56966.1"/>
    </source>
</evidence>
<dbReference type="PROSITE" id="PS50943">
    <property type="entry name" value="HTH_CROC1"/>
    <property type="match status" value="1"/>
</dbReference>
<evidence type="ECO:0000256" key="1">
    <source>
        <dbReference type="ARBA" id="ARBA00023125"/>
    </source>
</evidence>
<dbReference type="InterPro" id="IPR010982">
    <property type="entry name" value="Lambda_DNA-bd_dom_sf"/>
</dbReference>
<reference evidence="3" key="2">
    <citation type="journal article" date="2012" name="PLoS ONE">
        <title>A Deeply Branching Thermophilic Bacterium with an Ancient Acetyl-CoA Pathway Dominates a Subsurface Ecosystem.</title>
        <authorList>
            <person name="Takami H."/>
            <person name="Noguchi H."/>
            <person name="Takaki Y."/>
            <person name="Uchiyama I."/>
            <person name="Toyoda A."/>
            <person name="Nishi S."/>
            <person name="Chee G.-J."/>
            <person name="Arai W."/>
            <person name="Nunoura T."/>
            <person name="Itoh T."/>
            <person name="Hattori M."/>
            <person name="Takai K."/>
        </authorList>
    </citation>
    <scope>NUCLEOTIDE SEQUENCE</scope>
</reference>
<dbReference type="CDD" id="cd00093">
    <property type="entry name" value="HTH_XRE"/>
    <property type="match status" value="1"/>
</dbReference>
<dbReference type="Pfam" id="PF13560">
    <property type="entry name" value="HTH_31"/>
    <property type="match status" value="1"/>
</dbReference>
<sequence length="129" mass="14742">MDLKALGDYLRRLRQAQGLSAREVSRRTGVSNPYLIQIEKGQRRPSPDILKRLAPVYGVSLRHLLEMAGHLGEPEAVSEEAEVERAFQYVMADPRFQFGTRLEGKGLTVEAKRFIVQMYERLTGKRLLD</sequence>
<proteinExistence type="predicted"/>
<dbReference type="GO" id="GO:0003700">
    <property type="term" value="F:DNA-binding transcription factor activity"/>
    <property type="evidence" value="ECO:0007669"/>
    <property type="project" value="TreeGrafter"/>
</dbReference>
<evidence type="ECO:0000259" key="2">
    <source>
        <dbReference type="PROSITE" id="PS50943"/>
    </source>
</evidence>
<dbReference type="GO" id="GO:0003677">
    <property type="term" value="F:DNA binding"/>
    <property type="evidence" value="ECO:0007669"/>
    <property type="project" value="UniProtKB-KW"/>
</dbReference>
<dbReference type="AlphaFoldDB" id="H5SLD0"/>
<feature type="domain" description="HTH cro/C1-type" evidence="2">
    <location>
        <begin position="10"/>
        <end position="64"/>
    </location>
</feature>
<dbReference type="InterPro" id="IPR001387">
    <property type="entry name" value="Cro/C1-type_HTH"/>
</dbReference>
<dbReference type="Gene3D" id="1.10.260.40">
    <property type="entry name" value="lambda repressor-like DNA-binding domains"/>
    <property type="match status" value="1"/>
</dbReference>
<name>H5SLD0_9ZZZZ</name>